<keyword evidence="8 15" id="KW-0675">Receptor</keyword>
<dbReference type="InterPro" id="IPR000531">
    <property type="entry name" value="Beta-barrel_TonB"/>
</dbReference>
<evidence type="ECO:0000259" key="13">
    <source>
        <dbReference type="Pfam" id="PF00593"/>
    </source>
</evidence>
<feature type="domain" description="TonB-dependent receptor plug" evidence="14">
    <location>
        <begin position="54"/>
        <end position="170"/>
    </location>
</feature>
<organism evidence="15 16">
    <name type="scientific">Chryseolinea lacunae</name>
    <dbReference type="NCBI Taxonomy" id="2801331"/>
    <lineage>
        <taxon>Bacteria</taxon>
        <taxon>Pseudomonadati</taxon>
        <taxon>Bacteroidota</taxon>
        <taxon>Cytophagia</taxon>
        <taxon>Cytophagales</taxon>
        <taxon>Fulvivirgaceae</taxon>
        <taxon>Chryseolinea</taxon>
    </lineage>
</organism>
<keyword evidence="7 10" id="KW-0472">Membrane</keyword>
<gene>
    <name evidence="15" type="ORF">JI741_00535</name>
</gene>
<comment type="caution">
    <text evidence="15">The sequence shown here is derived from an EMBL/GenBank/DDBJ whole genome shotgun (WGS) entry which is preliminary data.</text>
</comment>
<evidence type="ECO:0000313" key="16">
    <source>
        <dbReference type="Proteomes" id="UP000613030"/>
    </source>
</evidence>
<evidence type="ECO:0000256" key="8">
    <source>
        <dbReference type="ARBA" id="ARBA00023170"/>
    </source>
</evidence>
<dbReference type="PANTHER" id="PTHR30069">
    <property type="entry name" value="TONB-DEPENDENT OUTER MEMBRANE RECEPTOR"/>
    <property type="match status" value="1"/>
</dbReference>
<proteinExistence type="inferred from homology"/>
<keyword evidence="9 10" id="KW-0998">Cell outer membrane</keyword>
<evidence type="ECO:0000256" key="11">
    <source>
        <dbReference type="RuleBase" id="RU003357"/>
    </source>
</evidence>
<comment type="similarity">
    <text evidence="10 11">Belongs to the TonB-dependent receptor family.</text>
</comment>
<keyword evidence="16" id="KW-1185">Reference proteome</keyword>
<evidence type="ECO:0000256" key="9">
    <source>
        <dbReference type="ARBA" id="ARBA00023237"/>
    </source>
</evidence>
<comment type="subcellular location">
    <subcellularLocation>
        <location evidence="1 10">Cell outer membrane</location>
        <topology evidence="1 10">Multi-pass membrane protein</topology>
    </subcellularLocation>
</comment>
<feature type="signal peptide" evidence="12">
    <location>
        <begin position="1"/>
        <end position="20"/>
    </location>
</feature>
<dbReference type="InterPro" id="IPR036942">
    <property type="entry name" value="Beta-barrel_TonB_sf"/>
</dbReference>
<dbReference type="Gene3D" id="2.170.130.10">
    <property type="entry name" value="TonB-dependent receptor, plug domain"/>
    <property type="match status" value="1"/>
</dbReference>
<dbReference type="RefSeq" id="WP_202006650.1">
    <property type="nucleotide sequence ID" value="NZ_JAERRB010000001.1"/>
</dbReference>
<dbReference type="PANTHER" id="PTHR30069:SF29">
    <property type="entry name" value="HEMOGLOBIN AND HEMOGLOBIN-HAPTOGLOBIN-BINDING PROTEIN 1-RELATED"/>
    <property type="match status" value="1"/>
</dbReference>
<accession>A0ABS1KJN0</accession>
<keyword evidence="3 10" id="KW-1134">Transmembrane beta strand</keyword>
<protein>
    <submittedName>
        <fullName evidence="15">TonB-dependent receptor</fullName>
    </submittedName>
</protein>
<sequence>MMKHYVLPVALAFLCADVYAQDAKTDSEDMYELSLEELMTINIVSASKKSESTFEAPVTSYVVTRQDILNSGATSIPDALRLAPGLIVREIANGSYDVSIRGGKDNLPSHQFTYLNTSILAMINGRPVFNYLQGGTYWENLPIDIADIEQIEIVYGPNAPLYGPNAVDGVINIITRKGAGDAKTYATATTQFGKSSIFSALVGTKLSDKWELSVSANNTNRKRAVTEFFDSNQDAFITDLKQSTNPVLATDPFSYYPDPSVSAKRSGANFNLYFTPTSKTVFTLNSGYNDNRTISGINAGSTVNQMSNSSFHHLLKAEVNNFTFQTSILSGRQALVGNVSEYNYDYVTIDNYLDYNLKVNEKLSLRPALSYQNATIDDRKFTVDVNKTGLFNNKATMYNYAASLKADYSPIPAVRIIGAVRADKFKAPDDTYISYQGIVNYKLNSKNMARFLAGRSYAGSFINQAYSNFSVSDNAFAKVIAMGNDDLKLLQNNILELGYRSQLTRAISIDISLFDQQYSNFSAQLTRVTKEPVFFPVPQQGEFSLLYQNIDLKSHQQGATVTVNMFVGKVNIRPFVTLQQTKLTNYSPYYNEYHPMFYPVYNIDNKADQKSDYTPSSFGGLYVNVPVSKWNFNVSSYYYSHYKLNGISSVNQSTGELIARDIENIDGKLIFNANLGYKFTPNFTVFANGRNLFGQNARESYGSDQIGRMVMMGLNVNL</sequence>
<evidence type="ECO:0000256" key="10">
    <source>
        <dbReference type="PROSITE-ProRule" id="PRU01360"/>
    </source>
</evidence>
<feature type="domain" description="TonB-dependent receptor-like beta-barrel" evidence="13">
    <location>
        <begin position="232"/>
        <end position="692"/>
    </location>
</feature>
<feature type="chain" id="PRO_5046857464" evidence="12">
    <location>
        <begin position="21"/>
        <end position="718"/>
    </location>
</feature>
<dbReference type="PROSITE" id="PS52016">
    <property type="entry name" value="TONB_DEPENDENT_REC_3"/>
    <property type="match status" value="1"/>
</dbReference>
<dbReference type="InterPro" id="IPR039426">
    <property type="entry name" value="TonB-dep_rcpt-like"/>
</dbReference>
<dbReference type="Proteomes" id="UP000613030">
    <property type="component" value="Unassembled WGS sequence"/>
</dbReference>
<name>A0ABS1KJN0_9BACT</name>
<keyword evidence="2 10" id="KW-0813">Transport</keyword>
<dbReference type="SUPFAM" id="SSF56935">
    <property type="entry name" value="Porins"/>
    <property type="match status" value="1"/>
</dbReference>
<evidence type="ECO:0000256" key="5">
    <source>
        <dbReference type="ARBA" id="ARBA00022729"/>
    </source>
</evidence>
<evidence type="ECO:0000256" key="1">
    <source>
        <dbReference type="ARBA" id="ARBA00004571"/>
    </source>
</evidence>
<keyword evidence="5 12" id="KW-0732">Signal</keyword>
<evidence type="ECO:0000256" key="4">
    <source>
        <dbReference type="ARBA" id="ARBA00022692"/>
    </source>
</evidence>
<keyword evidence="4 10" id="KW-0812">Transmembrane</keyword>
<dbReference type="InterPro" id="IPR012910">
    <property type="entry name" value="Plug_dom"/>
</dbReference>
<evidence type="ECO:0000256" key="7">
    <source>
        <dbReference type="ARBA" id="ARBA00023136"/>
    </source>
</evidence>
<reference evidence="15 16" key="1">
    <citation type="submission" date="2021-01" db="EMBL/GenBank/DDBJ databases">
        <title>Chryseolinea sp. Jin1 Genome sequencing and assembly.</title>
        <authorList>
            <person name="Kim I."/>
        </authorList>
    </citation>
    <scope>NUCLEOTIDE SEQUENCE [LARGE SCALE GENOMIC DNA]</scope>
    <source>
        <strain evidence="15 16">Jin1</strain>
    </source>
</reference>
<keyword evidence="6 11" id="KW-0798">TonB box</keyword>
<evidence type="ECO:0000256" key="6">
    <source>
        <dbReference type="ARBA" id="ARBA00023077"/>
    </source>
</evidence>
<dbReference type="EMBL" id="JAERRB010000001">
    <property type="protein sequence ID" value="MBL0739675.1"/>
    <property type="molecule type" value="Genomic_DNA"/>
</dbReference>
<dbReference type="Gene3D" id="2.40.170.20">
    <property type="entry name" value="TonB-dependent receptor, beta-barrel domain"/>
    <property type="match status" value="1"/>
</dbReference>
<evidence type="ECO:0000259" key="14">
    <source>
        <dbReference type="Pfam" id="PF07715"/>
    </source>
</evidence>
<dbReference type="Pfam" id="PF07715">
    <property type="entry name" value="Plug"/>
    <property type="match status" value="1"/>
</dbReference>
<dbReference type="InterPro" id="IPR037066">
    <property type="entry name" value="Plug_dom_sf"/>
</dbReference>
<evidence type="ECO:0000256" key="12">
    <source>
        <dbReference type="SAM" id="SignalP"/>
    </source>
</evidence>
<evidence type="ECO:0000313" key="15">
    <source>
        <dbReference type="EMBL" id="MBL0739675.1"/>
    </source>
</evidence>
<evidence type="ECO:0000256" key="3">
    <source>
        <dbReference type="ARBA" id="ARBA00022452"/>
    </source>
</evidence>
<dbReference type="Pfam" id="PF00593">
    <property type="entry name" value="TonB_dep_Rec_b-barrel"/>
    <property type="match status" value="1"/>
</dbReference>
<evidence type="ECO:0000256" key="2">
    <source>
        <dbReference type="ARBA" id="ARBA00022448"/>
    </source>
</evidence>